<dbReference type="Gene3D" id="1.10.260.40">
    <property type="entry name" value="lambda repressor-like DNA-binding domains"/>
    <property type="match status" value="1"/>
</dbReference>
<evidence type="ECO:0000256" key="1">
    <source>
        <dbReference type="ARBA" id="ARBA00023015"/>
    </source>
</evidence>
<dbReference type="CDD" id="cd01392">
    <property type="entry name" value="HTH_LacI"/>
    <property type="match status" value="1"/>
</dbReference>
<dbReference type="SUPFAM" id="SSF47413">
    <property type="entry name" value="lambda repressor-like DNA-binding domains"/>
    <property type="match status" value="1"/>
</dbReference>
<dbReference type="SUPFAM" id="SSF53822">
    <property type="entry name" value="Periplasmic binding protein-like I"/>
    <property type="match status" value="1"/>
</dbReference>
<dbReference type="PROSITE" id="PS50932">
    <property type="entry name" value="HTH_LACI_2"/>
    <property type="match status" value="1"/>
</dbReference>
<sequence length="346" mass="38174">MTKPKEVTIYDLARKLNVSIATVSRALKDDPVVSKKTKKKVFDLAEEMGYRYNHFARNLREQRTYTIGVIVPRLNSYFMSTVIAGIESVANNEGYTLIISQSSESAEKELASAKTMFNNRVDGILVSLAYDTENLNHFSPFFQKNIPLIFFDRVADHPECTSVLIDNRKGAYEATSHLIAQGCRNIVHITATPKRNVYVDRLAGYKQALADHQLPFDEKNVLINNLSQEAGAQAAGAILQMNPLPDAVFAANDNCAVGCMIALKKAGIRIPHDMAFAGFNNDPVSTVIEPNLTTINYPGYKMGEMAAASLINHLNGVNSIDATNTILLRSELIIRASSLKTRSDSE</sequence>
<dbReference type="InterPro" id="IPR046335">
    <property type="entry name" value="LacI/GalR-like_sensor"/>
</dbReference>
<keyword evidence="2" id="KW-0238">DNA-binding</keyword>
<dbReference type="AlphaFoldDB" id="A0A1V9FTX0"/>
<dbReference type="InterPro" id="IPR010982">
    <property type="entry name" value="Lambda_DNA-bd_dom_sf"/>
</dbReference>
<dbReference type="EMBL" id="LVYD01000056">
    <property type="protein sequence ID" value="OQP61783.1"/>
    <property type="molecule type" value="Genomic_DNA"/>
</dbReference>
<dbReference type="GO" id="GO:0000976">
    <property type="term" value="F:transcription cis-regulatory region binding"/>
    <property type="evidence" value="ECO:0007669"/>
    <property type="project" value="TreeGrafter"/>
</dbReference>
<dbReference type="OrthoDB" id="9803256at2"/>
<dbReference type="STRING" id="1703345.A3860_31475"/>
<reference evidence="5 6" key="1">
    <citation type="submission" date="2016-03" db="EMBL/GenBank/DDBJ databases">
        <title>Niastella vici sp. nov., isolated from farmland soil.</title>
        <authorList>
            <person name="Chen L."/>
            <person name="Wang D."/>
            <person name="Yang S."/>
            <person name="Wang G."/>
        </authorList>
    </citation>
    <scope>NUCLEOTIDE SEQUENCE [LARGE SCALE GENOMIC DNA]</scope>
    <source>
        <strain evidence="5 6">DJ57</strain>
    </source>
</reference>
<keyword evidence="1" id="KW-0805">Transcription regulation</keyword>
<dbReference type="Proteomes" id="UP000192796">
    <property type="component" value="Unassembled WGS sequence"/>
</dbReference>
<keyword evidence="6" id="KW-1185">Reference proteome</keyword>
<dbReference type="PANTHER" id="PTHR30146:SF109">
    <property type="entry name" value="HTH-TYPE TRANSCRIPTIONAL REGULATOR GALS"/>
    <property type="match status" value="1"/>
</dbReference>
<organism evidence="5 6">
    <name type="scientific">Niastella vici</name>
    <dbReference type="NCBI Taxonomy" id="1703345"/>
    <lineage>
        <taxon>Bacteria</taxon>
        <taxon>Pseudomonadati</taxon>
        <taxon>Bacteroidota</taxon>
        <taxon>Chitinophagia</taxon>
        <taxon>Chitinophagales</taxon>
        <taxon>Chitinophagaceae</taxon>
        <taxon>Niastella</taxon>
    </lineage>
</organism>
<dbReference type="SMART" id="SM00354">
    <property type="entry name" value="HTH_LACI"/>
    <property type="match status" value="1"/>
</dbReference>
<name>A0A1V9FTX0_9BACT</name>
<dbReference type="InterPro" id="IPR028082">
    <property type="entry name" value="Peripla_BP_I"/>
</dbReference>
<dbReference type="Pfam" id="PF00356">
    <property type="entry name" value="LacI"/>
    <property type="match status" value="1"/>
</dbReference>
<protein>
    <submittedName>
        <fullName evidence="5">LacI family transcriptional regulator</fullName>
    </submittedName>
</protein>
<dbReference type="InterPro" id="IPR000843">
    <property type="entry name" value="HTH_LacI"/>
</dbReference>
<evidence type="ECO:0000256" key="2">
    <source>
        <dbReference type="ARBA" id="ARBA00023125"/>
    </source>
</evidence>
<evidence type="ECO:0000313" key="5">
    <source>
        <dbReference type="EMBL" id="OQP61783.1"/>
    </source>
</evidence>
<gene>
    <name evidence="5" type="ORF">A3860_31475</name>
</gene>
<dbReference type="GO" id="GO:0003700">
    <property type="term" value="F:DNA-binding transcription factor activity"/>
    <property type="evidence" value="ECO:0007669"/>
    <property type="project" value="TreeGrafter"/>
</dbReference>
<comment type="caution">
    <text evidence="5">The sequence shown here is derived from an EMBL/GenBank/DDBJ whole genome shotgun (WGS) entry which is preliminary data.</text>
</comment>
<evidence type="ECO:0000256" key="3">
    <source>
        <dbReference type="ARBA" id="ARBA00023163"/>
    </source>
</evidence>
<dbReference type="CDD" id="cd06267">
    <property type="entry name" value="PBP1_LacI_sugar_binding-like"/>
    <property type="match status" value="1"/>
</dbReference>
<dbReference type="Pfam" id="PF13377">
    <property type="entry name" value="Peripla_BP_3"/>
    <property type="match status" value="1"/>
</dbReference>
<keyword evidence="3" id="KW-0804">Transcription</keyword>
<proteinExistence type="predicted"/>
<evidence type="ECO:0000259" key="4">
    <source>
        <dbReference type="PROSITE" id="PS50932"/>
    </source>
</evidence>
<accession>A0A1V9FTX0</accession>
<dbReference type="Gene3D" id="3.40.50.2300">
    <property type="match status" value="2"/>
</dbReference>
<dbReference type="PANTHER" id="PTHR30146">
    <property type="entry name" value="LACI-RELATED TRANSCRIPTIONAL REPRESSOR"/>
    <property type="match status" value="1"/>
</dbReference>
<dbReference type="RefSeq" id="WP_081150567.1">
    <property type="nucleotide sequence ID" value="NZ_LVYD01000056.1"/>
</dbReference>
<feature type="domain" description="HTH lacI-type" evidence="4">
    <location>
        <begin position="7"/>
        <end position="61"/>
    </location>
</feature>
<evidence type="ECO:0000313" key="6">
    <source>
        <dbReference type="Proteomes" id="UP000192796"/>
    </source>
</evidence>